<dbReference type="Gene3D" id="1.10.10.10">
    <property type="entry name" value="Winged helix-like DNA-binding domain superfamily/Winged helix DNA-binding domain"/>
    <property type="match status" value="1"/>
</dbReference>
<evidence type="ECO:0000256" key="4">
    <source>
        <dbReference type="ARBA" id="ARBA00023163"/>
    </source>
</evidence>
<dbReference type="InterPro" id="IPR036388">
    <property type="entry name" value="WH-like_DNA-bd_sf"/>
</dbReference>
<dbReference type="InterPro" id="IPR013324">
    <property type="entry name" value="RNA_pol_sigma_r3/r4-like"/>
</dbReference>
<dbReference type="EMBL" id="SMKP01000064">
    <property type="protein sequence ID" value="TDD18945.1"/>
    <property type="molecule type" value="Genomic_DNA"/>
</dbReference>
<dbReference type="Pfam" id="PF04542">
    <property type="entry name" value="Sigma70_r2"/>
    <property type="match status" value="1"/>
</dbReference>
<evidence type="ECO:0000313" key="8">
    <source>
        <dbReference type="EMBL" id="TDD18945.1"/>
    </source>
</evidence>
<name>A0A4R4WQE0_9ACTN</name>
<dbReference type="InterPro" id="IPR013249">
    <property type="entry name" value="RNA_pol_sigma70_r4_t2"/>
</dbReference>
<dbReference type="AlphaFoldDB" id="A0A4R4WQE0"/>
<proteinExistence type="inferred from homology"/>
<organism evidence="8 9">
    <name type="scientific">Nonomuraea diastatica</name>
    <dbReference type="NCBI Taxonomy" id="1848329"/>
    <lineage>
        <taxon>Bacteria</taxon>
        <taxon>Bacillati</taxon>
        <taxon>Actinomycetota</taxon>
        <taxon>Actinomycetes</taxon>
        <taxon>Streptosporangiales</taxon>
        <taxon>Streptosporangiaceae</taxon>
        <taxon>Nonomuraea</taxon>
    </lineage>
</organism>
<feature type="domain" description="RNA polymerase sigma factor 70 region 4 type 2" evidence="7">
    <location>
        <begin position="117"/>
        <end position="169"/>
    </location>
</feature>
<protein>
    <submittedName>
        <fullName evidence="8">Sigma-70 family RNA polymerase sigma factor</fullName>
    </submittedName>
</protein>
<feature type="region of interest" description="Disordered" evidence="5">
    <location>
        <begin position="173"/>
        <end position="195"/>
    </location>
</feature>
<dbReference type="Pfam" id="PF08281">
    <property type="entry name" value="Sigma70_r4_2"/>
    <property type="match status" value="1"/>
</dbReference>
<comment type="similarity">
    <text evidence="1">Belongs to the sigma-70 factor family. ECF subfamily.</text>
</comment>
<gene>
    <name evidence="8" type="ORF">E1294_22770</name>
</gene>
<dbReference type="Proteomes" id="UP000294543">
    <property type="component" value="Unassembled WGS sequence"/>
</dbReference>
<dbReference type="RefSeq" id="WP_132511259.1">
    <property type="nucleotide sequence ID" value="NZ_SMKP01000064.1"/>
</dbReference>
<dbReference type="NCBIfam" id="TIGR02937">
    <property type="entry name" value="sigma70-ECF"/>
    <property type="match status" value="1"/>
</dbReference>
<keyword evidence="3" id="KW-0731">Sigma factor</keyword>
<evidence type="ECO:0000313" key="9">
    <source>
        <dbReference type="Proteomes" id="UP000294543"/>
    </source>
</evidence>
<keyword evidence="9" id="KW-1185">Reference proteome</keyword>
<keyword evidence="4" id="KW-0804">Transcription</keyword>
<dbReference type="PANTHER" id="PTHR43133:SF25">
    <property type="entry name" value="RNA POLYMERASE SIGMA FACTOR RFAY-RELATED"/>
    <property type="match status" value="1"/>
</dbReference>
<dbReference type="InterPro" id="IPR014284">
    <property type="entry name" value="RNA_pol_sigma-70_dom"/>
</dbReference>
<accession>A0A4R4WQE0</accession>
<dbReference type="InterPro" id="IPR039425">
    <property type="entry name" value="RNA_pol_sigma-70-like"/>
</dbReference>
<dbReference type="OrthoDB" id="4184921at2"/>
<evidence type="ECO:0000256" key="2">
    <source>
        <dbReference type="ARBA" id="ARBA00023015"/>
    </source>
</evidence>
<sequence>MVIEGRLAGLLDVDDPEERFTMLYDQYYRSVLGYVLLRVEQGVAEDVCSETFLVAWRRLDELPEQVLPWLLGVARNKLAKQREVRYRRKDLVERIAVLTSEQEHVAWDVAEHVVDREQAISALRALPEKDVEAMILATWYGLTPDQAATVMGCSARAFNVRLHRARKRLSGRLRQEAGAARRPVRPARSRFAEES</sequence>
<feature type="domain" description="RNA polymerase sigma-70 region 2" evidence="6">
    <location>
        <begin position="23"/>
        <end position="80"/>
    </location>
</feature>
<dbReference type="PANTHER" id="PTHR43133">
    <property type="entry name" value="RNA POLYMERASE ECF-TYPE SIGMA FACTO"/>
    <property type="match status" value="1"/>
</dbReference>
<dbReference type="InterPro" id="IPR013325">
    <property type="entry name" value="RNA_pol_sigma_r2"/>
</dbReference>
<dbReference type="GO" id="GO:0006352">
    <property type="term" value="P:DNA-templated transcription initiation"/>
    <property type="evidence" value="ECO:0007669"/>
    <property type="project" value="InterPro"/>
</dbReference>
<dbReference type="SUPFAM" id="SSF88659">
    <property type="entry name" value="Sigma3 and sigma4 domains of RNA polymerase sigma factors"/>
    <property type="match status" value="1"/>
</dbReference>
<dbReference type="GO" id="GO:0016987">
    <property type="term" value="F:sigma factor activity"/>
    <property type="evidence" value="ECO:0007669"/>
    <property type="project" value="UniProtKB-KW"/>
</dbReference>
<evidence type="ECO:0000259" key="6">
    <source>
        <dbReference type="Pfam" id="PF04542"/>
    </source>
</evidence>
<evidence type="ECO:0000256" key="5">
    <source>
        <dbReference type="SAM" id="MobiDB-lite"/>
    </source>
</evidence>
<evidence type="ECO:0000256" key="3">
    <source>
        <dbReference type="ARBA" id="ARBA00023082"/>
    </source>
</evidence>
<dbReference type="InterPro" id="IPR007627">
    <property type="entry name" value="RNA_pol_sigma70_r2"/>
</dbReference>
<reference evidence="8 9" key="1">
    <citation type="submission" date="2019-03" db="EMBL/GenBank/DDBJ databases">
        <title>Draft genome sequences of novel Actinobacteria.</title>
        <authorList>
            <person name="Sahin N."/>
            <person name="Ay H."/>
            <person name="Saygin H."/>
        </authorList>
    </citation>
    <scope>NUCLEOTIDE SEQUENCE [LARGE SCALE GENOMIC DNA]</scope>
    <source>
        <strain evidence="8 9">KC712</strain>
    </source>
</reference>
<dbReference type="GO" id="GO:0003677">
    <property type="term" value="F:DNA binding"/>
    <property type="evidence" value="ECO:0007669"/>
    <property type="project" value="InterPro"/>
</dbReference>
<keyword evidence="2" id="KW-0805">Transcription regulation</keyword>
<dbReference type="SUPFAM" id="SSF88946">
    <property type="entry name" value="Sigma2 domain of RNA polymerase sigma factors"/>
    <property type="match status" value="1"/>
</dbReference>
<comment type="caution">
    <text evidence="8">The sequence shown here is derived from an EMBL/GenBank/DDBJ whole genome shotgun (WGS) entry which is preliminary data.</text>
</comment>
<evidence type="ECO:0000259" key="7">
    <source>
        <dbReference type="Pfam" id="PF08281"/>
    </source>
</evidence>
<dbReference type="Gene3D" id="1.10.1740.10">
    <property type="match status" value="1"/>
</dbReference>
<evidence type="ECO:0000256" key="1">
    <source>
        <dbReference type="ARBA" id="ARBA00010641"/>
    </source>
</evidence>